<dbReference type="RefSeq" id="WP_012831596.1">
    <property type="nucleotide sequence ID" value="NC_013440.1"/>
</dbReference>
<feature type="modified residue" description="N6-(pyridoxal phosphate)lysine" evidence="15">
    <location>
        <position position="208"/>
    </location>
</feature>
<evidence type="ECO:0000256" key="6">
    <source>
        <dbReference type="ARBA" id="ARBA00009320"/>
    </source>
</evidence>
<dbReference type="CDD" id="cd01557">
    <property type="entry name" value="BCAT_beta_family"/>
    <property type="match status" value="1"/>
</dbReference>
<evidence type="ECO:0000256" key="1">
    <source>
        <dbReference type="ARBA" id="ARBA00001933"/>
    </source>
</evidence>
<dbReference type="PANTHER" id="PTHR11825:SF44">
    <property type="entry name" value="BRANCHED-CHAIN-AMINO-ACID AMINOTRANSFERASE"/>
    <property type="match status" value="1"/>
</dbReference>
<evidence type="ECO:0000256" key="2">
    <source>
        <dbReference type="ARBA" id="ARBA00003109"/>
    </source>
</evidence>
<comment type="catalytic activity">
    <reaction evidence="12 18">
        <text>L-valine + 2-oxoglutarate = 3-methyl-2-oxobutanoate + L-glutamate</text>
        <dbReference type="Rhea" id="RHEA:24813"/>
        <dbReference type="ChEBI" id="CHEBI:11851"/>
        <dbReference type="ChEBI" id="CHEBI:16810"/>
        <dbReference type="ChEBI" id="CHEBI:29985"/>
        <dbReference type="ChEBI" id="CHEBI:57762"/>
        <dbReference type="EC" id="2.6.1.42"/>
    </reaction>
</comment>
<evidence type="ECO:0000256" key="14">
    <source>
        <dbReference type="ARBA" id="ARBA00049229"/>
    </source>
</evidence>
<dbReference type="EMBL" id="CP001804">
    <property type="protein sequence ID" value="ACY19004.1"/>
    <property type="molecule type" value="Genomic_DNA"/>
</dbReference>
<dbReference type="InterPro" id="IPR043131">
    <property type="entry name" value="BCAT-like_N"/>
</dbReference>
<evidence type="ECO:0000256" key="12">
    <source>
        <dbReference type="ARBA" id="ARBA00048212"/>
    </source>
</evidence>
<dbReference type="STRING" id="502025.Hoch_6535"/>
<dbReference type="AlphaFoldDB" id="D0LRL2"/>
<keyword evidence="7 18" id="KW-0032">Aminotransferase</keyword>
<dbReference type="KEGG" id="hoh:Hoch_6535"/>
<evidence type="ECO:0000256" key="10">
    <source>
        <dbReference type="ARBA" id="ARBA00022898"/>
    </source>
</evidence>
<accession>D0LRL2</accession>
<evidence type="ECO:0000256" key="17">
    <source>
        <dbReference type="RuleBase" id="RU004516"/>
    </source>
</evidence>
<evidence type="ECO:0000313" key="19">
    <source>
        <dbReference type="EMBL" id="ACY19004.1"/>
    </source>
</evidence>
<dbReference type="InterPro" id="IPR033939">
    <property type="entry name" value="BCAT_family"/>
</dbReference>
<proteinExistence type="inferred from homology"/>
<dbReference type="NCBIfam" id="TIGR01123">
    <property type="entry name" value="ilvE_II"/>
    <property type="match status" value="1"/>
</dbReference>
<dbReference type="InterPro" id="IPR043132">
    <property type="entry name" value="BCAT-like_C"/>
</dbReference>
<dbReference type="GO" id="GO:0052656">
    <property type="term" value="F:L-isoleucine-2-oxoglutarate transaminase activity"/>
    <property type="evidence" value="ECO:0007669"/>
    <property type="project" value="RHEA"/>
</dbReference>
<evidence type="ECO:0000256" key="15">
    <source>
        <dbReference type="PIRSR" id="PIRSR006468-1"/>
    </source>
</evidence>
<keyword evidence="8 18" id="KW-0028">Amino-acid biosynthesis</keyword>
<dbReference type="HOGENOM" id="CLU_031922_0_2_7"/>
<comment type="pathway">
    <text evidence="4">Amino-acid biosynthesis; L-valine biosynthesis; L-valine from pyruvate: step 4/4.</text>
</comment>
<dbReference type="GO" id="GO:0052655">
    <property type="term" value="F:L-valine-2-oxoglutarate transaminase activity"/>
    <property type="evidence" value="ECO:0007669"/>
    <property type="project" value="RHEA"/>
</dbReference>
<dbReference type="NCBIfam" id="NF009897">
    <property type="entry name" value="PRK13357.1"/>
    <property type="match status" value="1"/>
</dbReference>
<evidence type="ECO:0000256" key="5">
    <source>
        <dbReference type="ARBA" id="ARBA00005072"/>
    </source>
</evidence>
<keyword evidence="9 18" id="KW-0808">Transferase</keyword>
<dbReference type="eggNOG" id="COG0115">
    <property type="taxonomic scope" value="Bacteria"/>
</dbReference>
<dbReference type="Pfam" id="PF01063">
    <property type="entry name" value="Aminotran_4"/>
    <property type="match status" value="1"/>
</dbReference>
<dbReference type="GO" id="GO:0009097">
    <property type="term" value="P:isoleucine biosynthetic process"/>
    <property type="evidence" value="ECO:0007669"/>
    <property type="project" value="UniProtKB-UniPathway"/>
</dbReference>
<comment type="pathway">
    <text evidence="3">Amino-acid biosynthesis; L-isoleucine biosynthesis; L-isoleucine from 2-oxobutanoate: step 4/4.</text>
</comment>
<comment type="function">
    <text evidence="2">Acts on leucine, isoleucine and valine.</text>
</comment>
<comment type="similarity">
    <text evidence="6 16">Belongs to the class-IV pyridoxal-phosphate-dependent aminotransferase family.</text>
</comment>
<comment type="pathway">
    <text evidence="5">Amino-acid biosynthesis; L-leucine biosynthesis; L-leucine from 3-methyl-2-oxobutanoate: step 4/4.</text>
</comment>
<dbReference type="GO" id="GO:0009099">
    <property type="term" value="P:L-valine biosynthetic process"/>
    <property type="evidence" value="ECO:0007669"/>
    <property type="project" value="UniProtKB-UniPathway"/>
</dbReference>
<evidence type="ECO:0000256" key="13">
    <source>
        <dbReference type="ARBA" id="ARBA00048798"/>
    </source>
</evidence>
<evidence type="ECO:0000256" key="9">
    <source>
        <dbReference type="ARBA" id="ARBA00022679"/>
    </source>
</evidence>
<dbReference type="GO" id="GO:0009098">
    <property type="term" value="P:L-leucine biosynthetic process"/>
    <property type="evidence" value="ECO:0007669"/>
    <property type="project" value="UniProtKB-UniPathway"/>
</dbReference>
<dbReference type="PROSITE" id="PS00770">
    <property type="entry name" value="AA_TRANSFER_CLASS_4"/>
    <property type="match status" value="1"/>
</dbReference>
<evidence type="ECO:0000256" key="3">
    <source>
        <dbReference type="ARBA" id="ARBA00004824"/>
    </source>
</evidence>
<dbReference type="UniPathway" id="UPA00049">
    <property type="reaction ID" value="UER00062"/>
</dbReference>
<dbReference type="EC" id="2.6.1.42" evidence="18"/>
<dbReference type="InterPro" id="IPR005786">
    <property type="entry name" value="B_amino_transII"/>
</dbReference>
<dbReference type="GO" id="GO:0052654">
    <property type="term" value="F:L-leucine-2-oxoglutarate transaminase activity"/>
    <property type="evidence" value="ECO:0007669"/>
    <property type="project" value="RHEA"/>
</dbReference>
<reference evidence="19 20" key="1">
    <citation type="journal article" date="2010" name="Stand. Genomic Sci.">
        <title>Complete genome sequence of Haliangium ochraceum type strain (SMP-2).</title>
        <authorList>
            <consortium name="US DOE Joint Genome Institute (JGI-PGF)"/>
            <person name="Ivanova N."/>
            <person name="Daum C."/>
            <person name="Lang E."/>
            <person name="Abt B."/>
            <person name="Kopitz M."/>
            <person name="Saunders E."/>
            <person name="Lapidus A."/>
            <person name="Lucas S."/>
            <person name="Glavina Del Rio T."/>
            <person name="Nolan M."/>
            <person name="Tice H."/>
            <person name="Copeland A."/>
            <person name="Cheng J.F."/>
            <person name="Chen F."/>
            <person name="Bruce D."/>
            <person name="Goodwin L."/>
            <person name="Pitluck S."/>
            <person name="Mavromatis K."/>
            <person name="Pati A."/>
            <person name="Mikhailova N."/>
            <person name="Chen A."/>
            <person name="Palaniappan K."/>
            <person name="Land M."/>
            <person name="Hauser L."/>
            <person name="Chang Y.J."/>
            <person name="Jeffries C.D."/>
            <person name="Detter J.C."/>
            <person name="Brettin T."/>
            <person name="Rohde M."/>
            <person name="Goker M."/>
            <person name="Bristow J."/>
            <person name="Markowitz V."/>
            <person name="Eisen J.A."/>
            <person name="Hugenholtz P."/>
            <person name="Kyrpides N.C."/>
            <person name="Klenk H.P."/>
        </authorList>
    </citation>
    <scope>NUCLEOTIDE SEQUENCE [LARGE SCALE GENOMIC DNA]</scope>
    <source>
        <strain evidence="20">DSM 14365 / CIP 107738 / JCM 11303 / AJ 13395 / SMP-2</strain>
    </source>
</reference>
<organism evidence="19 20">
    <name type="scientific">Haliangium ochraceum (strain DSM 14365 / JCM 11303 / SMP-2)</name>
    <dbReference type="NCBI Taxonomy" id="502025"/>
    <lineage>
        <taxon>Bacteria</taxon>
        <taxon>Pseudomonadati</taxon>
        <taxon>Myxococcota</taxon>
        <taxon>Polyangia</taxon>
        <taxon>Haliangiales</taxon>
        <taxon>Kofleriaceae</taxon>
        <taxon>Haliangium</taxon>
    </lineage>
</organism>
<keyword evidence="11 18" id="KW-0100">Branched-chain amino acid biosynthesis</keyword>
<dbReference type="PIRSF" id="PIRSF006468">
    <property type="entry name" value="BCAT1"/>
    <property type="match status" value="1"/>
</dbReference>
<evidence type="ECO:0000256" key="11">
    <source>
        <dbReference type="ARBA" id="ARBA00023304"/>
    </source>
</evidence>
<dbReference type="UniPathway" id="UPA00047">
    <property type="reaction ID" value="UER00058"/>
</dbReference>
<dbReference type="SUPFAM" id="SSF56752">
    <property type="entry name" value="D-aminoacid aminotransferase-like PLP-dependent enzymes"/>
    <property type="match status" value="1"/>
</dbReference>
<dbReference type="InterPro" id="IPR018300">
    <property type="entry name" value="Aminotrans_IV_CS"/>
</dbReference>
<evidence type="ECO:0000256" key="18">
    <source>
        <dbReference type="RuleBase" id="RU004517"/>
    </source>
</evidence>
<evidence type="ECO:0000256" key="4">
    <source>
        <dbReference type="ARBA" id="ARBA00004931"/>
    </source>
</evidence>
<evidence type="ECO:0000256" key="7">
    <source>
        <dbReference type="ARBA" id="ARBA00022576"/>
    </source>
</evidence>
<dbReference type="InterPro" id="IPR036038">
    <property type="entry name" value="Aminotransferase-like"/>
</dbReference>
<dbReference type="InterPro" id="IPR001544">
    <property type="entry name" value="Aminotrans_IV"/>
</dbReference>
<sequence length="372" mass="41418">MRLENHYLAQADLEFLPSDKVRSADDRARAMKDAGFGRVFTDHMVVIQYTEEEGWHRGRLQAFQPLSLHPATAGVQYAQTIFEGFKAYRQPDGRICSFRPDSNAERFNQSAERMAMPQLPSERFVRAIDALIWQDREWVPDDGESSLYVRPFMLGTDPFLGVRPSRSYLFCAIAGPASSYFATGVKPVAVWVTEDHVRAAPGGTGAAKCAGNYAASLLVQKRAAEHECQQVVWLDAVEHRYIEEMGGMNMFFVRKDGDGIELITPELTGTILPGITRNSILELAQTLGYRATERKITVDEWRASTMEGLLTEAFACGTAATVTPIGRVETGKGSFTINGGEMGPVTQTVRQHLLDIQFGRVSDPHEWMHPIV</sequence>
<keyword evidence="10 17" id="KW-0663">Pyridoxal phosphate</keyword>
<dbReference type="Gene3D" id="3.20.10.10">
    <property type="entry name" value="D-amino Acid Aminotransferase, subunit A, domain 2"/>
    <property type="match status" value="1"/>
</dbReference>
<comment type="cofactor">
    <cofactor evidence="1 17">
        <name>pyridoxal 5'-phosphate</name>
        <dbReference type="ChEBI" id="CHEBI:597326"/>
    </cofactor>
</comment>
<comment type="catalytic activity">
    <reaction evidence="13 18">
        <text>L-isoleucine + 2-oxoglutarate = (S)-3-methyl-2-oxopentanoate + L-glutamate</text>
        <dbReference type="Rhea" id="RHEA:24801"/>
        <dbReference type="ChEBI" id="CHEBI:16810"/>
        <dbReference type="ChEBI" id="CHEBI:29985"/>
        <dbReference type="ChEBI" id="CHEBI:35146"/>
        <dbReference type="ChEBI" id="CHEBI:58045"/>
        <dbReference type="EC" id="2.6.1.42"/>
    </reaction>
</comment>
<dbReference type="Proteomes" id="UP000001880">
    <property type="component" value="Chromosome"/>
</dbReference>
<evidence type="ECO:0000256" key="8">
    <source>
        <dbReference type="ARBA" id="ARBA00022605"/>
    </source>
</evidence>
<dbReference type="UniPathway" id="UPA00048">
    <property type="reaction ID" value="UER00073"/>
</dbReference>
<dbReference type="Gene3D" id="3.30.470.10">
    <property type="match status" value="1"/>
</dbReference>
<name>D0LRL2_HALO1</name>
<protein>
    <recommendedName>
        <fullName evidence="18">Branched-chain-amino-acid aminotransferase</fullName>
        <ecNumber evidence="18">2.6.1.42</ecNumber>
    </recommendedName>
</protein>
<evidence type="ECO:0000256" key="16">
    <source>
        <dbReference type="RuleBase" id="RU004106"/>
    </source>
</evidence>
<comment type="catalytic activity">
    <reaction evidence="14 18">
        <text>L-leucine + 2-oxoglutarate = 4-methyl-2-oxopentanoate + L-glutamate</text>
        <dbReference type="Rhea" id="RHEA:18321"/>
        <dbReference type="ChEBI" id="CHEBI:16810"/>
        <dbReference type="ChEBI" id="CHEBI:17865"/>
        <dbReference type="ChEBI" id="CHEBI:29985"/>
        <dbReference type="ChEBI" id="CHEBI:57427"/>
        <dbReference type="EC" id="2.6.1.42"/>
    </reaction>
</comment>
<keyword evidence="20" id="KW-1185">Reference proteome</keyword>
<evidence type="ECO:0000313" key="20">
    <source>
        <dbReference type="Proteomes" id="UP000001880"/>
    </source>
</evidence>
<gene>
    <name evidence="19" type="ordered locus">Hoch_6535</name>
</gene>
<dbReference type="PANTHER" id="PTHR11825">
    <property type="entry name" value="SUBGROUP IIII AMINOTRANSFERASE"/>
    <property type="match status" value="1"/>
</dbReference>
<dbReference type="OrthoDB" id="9804984at2"/>